<feature type="compositionally biased region" description="Acidic residues" evidence="1">
    <location>
        <begin position="134"/>
        <end position="144"/>
    </location>
</feature>
<accession>A0A5M8PQ32</accession>
<dbReference type="EMBL" id="VXIT01000007">
    <property type="protein sequence ID" value="KAA6411620.1"/>
    <property type="molecule type" value="Genomic_DNA"/>
</dbReference>
<feature type="region of interest" description="Disordered" evidence="1">
    <location>
        <begin position="1"/>
        <end position="69"/>
    </location>
</feature>
<dbReference type="AlphaFoldDB" id="A0A5M8PQ32"/>
<feature type="region of interest" description="Disordered" evidence="1">
    <location>
        <begin position="81"/>
        <end position="245"/>
    </location>
</feature>
<dbReference type="Proteomes" id="UP000324767">
    <property type="component" value="Unassembled WGS sequence"/>
</dbReference>
<feature type="region of interest" description="Disordered" evidence="1">
    <location>
        <begin position="372"/>
        <end position="401"/>
    </location>
</feature>
<dbReference type="PANTHER" id="PTHR13621:SF2">
    <property type="entry name" value="PROLINE-RICH PROTEIN PRCC"/>
    <property type="match status" value="1"/>
</dbReference>
<comment type="caution">
    <text evidence="2">The sequence shown here is derived from an EMBL/GenBank/DDBJ whole genome shotgun (WGS) entry which is preliminary data.</text>
</comment>
<feature type="compositionally biased region" description="Basic and acidic residues" evidence="1">
    <location>
        <begin position="59"/>
        <end position="69"/>
    </location>
</feature>
<dbReference type="PANTHER" id="PTHR13621">
    <property type="entry name" value="PROLINE-RICH PROTEIN PRCC"/>
    <property type="match status" value="1"/>
</dbReference>
<dbReference type="GO" id="GO:0005634">
    <property type="term" value="C:nucleus"/>
    <property type="evidence" value="ECO:0007669"/>
    <property type="project" value="TreeGrafter"/>
</dbReference>
<evidence type="ECO:0000313" key="2">
    <source>
        <dbReference type="EMBL" id="KAA6411620.1"/>
    </source>
</evidence>
<evidence type="ECO:0000256" key="1">
    <source>
        <dbReference type="SAM" id="MobiDB-lite"/>
    </source>
</evidence>
<dbReference type="InterPro" id="IPR018800">
    <property type="entry name" value="PRCC"/>
</dbReference>
<feature type="compositionally biased region" description="Polar residues" evidence="1">
    <location>
        <begin position="202"/>
        <end position="216"/>
    </location>
</feature>
<gene>
    <name evidence="2" type="ORF">FRX48_04901</name>
</gene>
<protein>
    <recommendedName>
        <fullName evidence="4">Mitotic checkpoint regulator, MAD2B-interacting-domain-containing protein</fullName>
    </recommendedName>
</protein>
<reference evidence="2 3" key="1">
    <citation type="submission" date="2019-09" db="EMBL/GenBank/DDBJ databases">
        <title>The hologenome of the rock-dwelling lichen Lasallia pustulata.</title>
        <authorList>
            <person name="Greshake Tzovaras B."/>
            <person name="Segers F."/>
            <person name="Bicker A."/>
            <person name="Dal Grande F."/>
            <person name="Otte J."/>
            <person name="Hankeln T."/>
            <person name="Schmitt I."/>
            <person name="Ebersberger I."/>
        </authorList>
    </citation>
    <scope>NUCLEOTIDE SEQUENCE [LARGE SCALE GENOMIC DNA]</scope>
    <source>
        <strain evidence="2">A1-1</strain>
    </source>
</reference>
<proteinExistence type="predicted"/>
<name>A0A5M8PQ32_9LECA</name>
<feature type="compositionally biased region" description="Basic and acidic residues" evidence="1">
    <location>
        <begin position="234"/>
        <end position="245"/>
    </location>
</feature>
<sequence>MVLVDYSDSEHSDVGEKSVANTAPKSKANPAKPTFQKVVDRSNHHKIRVSLPEASGTSNDHEINRDEPAAKRVKTGAGAFSGFNSFLPAPKRSSTSIKGPAADGVRKGGIGSGISLKTGSTPGFTREPMPSVAPEDDEQPEPETEPYNTMQEPPEIAPTGGDIERAVAFTKPEGEVKRGGNAMMFKPLSVARKPQKKKPPLASTTTTEASQSNGAIPTSKPPPKKSLFSVGESEGIKSDDKVDHGEYRPLVYEAPTQQTTPELPPHQVESQIPEHDTTAIAVAHPTPPDPEPTPQSLSSIAADLNLSASAKRQLLGRQHNNKANSSAISIVNFNTDQEYAANEVLRQAGEQVQHNPIRAIAPGKHSLKQLVSAASNQKDALEEQFATGRRNKKEAGSKYGW</sequence>
<dbReference type="Pfam" id="PF10253">
    <property type="entry name" value="PRCC"/>
    <property type="match status" value="1"/>
</dbReference>
<dbReference type="OrthoDB" id="2555634at2759"/>
<evidence type="ECO:0008006" key="4">
    <source>
        <dbReference type="Google" id="ProtNLM"/>
    </source>
</evidence>
<evidence type="ECO:0000313" key="3">
    <source>
        <dbReference type="Proteomes" id="UP000324767"/>
    </source>
</evidence>
<organism evidence="2 3">
    <name type="scientific">Lasallia pustulata</name>
    <dbReference type="NCBI Taxonomy" id="136370"/>
    <lineage>
        <taxon>Eukaryota</taxon>
        <taxon>Fungi</taxon>
        <taxon>Dikarya</taxon>
        <taxon>Ascomycota</taxon>
        <taxon>Pezizomycotina</taxon>
        <taxon>Lecanoromycetes</taxon>
        <taxon>OSLEUM clade</taxon>
        <taxon>Umbilicariomycetidae</taxon>
        <taxon>Umbilicariales</taxon>
        <taxon>Umbilicariaceae</taxon>
        <taxon>Lasallia</taxon>
    </lineage>
</organism>